<protein>
    <recommendedName>
        <fullName evidence="10">High-affinity zinc uptake system membrane protein ZnuB</fullName>
    </recommendedName>
</protein>
<evidence type="ECO:0000313" key="9">
    <source>
        <dbReference type="Proteomes" id="UP000250079"/>
    </source>
</evidence>
<evidence type="ECO:0000313" key="8">
    <source>
        <dbReference type="EMBL" id="ASJ74400.1"/>
    </source>
</evidence>
<dbReference type="SUPFAM" id="SSF81345">
    <property type="entry name" value="ABC transporter involved in vitamin B12 uptake, BtuC"/>
    <property type="match status" value="1"/>
</dbReference>
<organism evidence="8 9">
    <name type="scientific">Granulosicoccus antarcticus IMCC3135</name>
    <dbReference type="NCBI Taxonomy" id="1192854"/>
    <lineage>
        <taxon>Bacteria</taxon>
        <taxon>Pseudomonadati</taxon>
        <taxon>Pseudomonadota</taxon>
        <taxon>Gammaproteobacteria</taxon>
        <taxon>Chromatiales</taxon>
        <taxon>Granulosicoccaceae</taxon>
        <taxon>Granulosicoccus</taxon>
    </lineage>
</organism>
<keyword evidence="9" id="KW-1185">Reference proteome</keyword>
<keyword evidence="4 7" id="KW-1133">Transmembrane helix</keyword>
<dbReference type="Proteomes" id="UP000250079">
    <property type="component" value="Chromosome"/>
</dbReference>
<feature type="transmembrane region" description="Helical" evidence="7">
    <location>
        <begin position="38"/>
        <end position="60"/>
    </location>
</feature>
<dbReference type="KEGG" id="gai:IMCC3135_21615"/>
<feature type="transmembrane region" description="Helical" evidence="7">
    <location>
        <begin position="206"/>
        <end position="225"/>
    </location>
</feature>
<dbReference type="Pfam" id="PF00950">
    <property type="entry name" value="ABC-3"/>
    <property type="match status" value="2"/>
</dbReference>
<dbReference type="RefSeq" id="WP_088919436.1">
    <property type="nucleotide sequence ID" value="NZ_CP018632.1"/>
</dbReference>
<gene>
    <name evidence="8" type="ORF">IMCC3135_21615</name>
</gene>
<evidence type="ECO:0000256" key="2">
    <source>
        <dbReference type="ARBA" id="ARBA00008034"/>
    </source>
</evidence>
<keyword evidence="6" id="KW-0813">Transport</keyword>
<evidence type="ECO:0008006" key="10">
    <source>
        <dbReference type="Google" id="ProtNLM"/>
    </source>
</evidence>
<comment type="similarity">
    <text evidence="2 6">Belongs to the ABC-3 integral membrane protein family.</text>
</comment>
<dbReference type="PANTHER" id="PTHR30477">
    <property type="entry name" value="ABC-TRANSPORTER METAL-BINDING PROTEIN"/>
    <property type="match status" value="1"/>
</dbReference>
<evidence type="ECO:0000256" key="4">
    <source>
        <dbReference type="ARBA" id="ARBA00022989"/>
    </source>
</evidence>
<keyword evidence="5 7" id="KW-0472">Membrane</keyword>
<feature type="transmembrane region" description="Helical" evidence="7">
    <location>
        <begin position="232"/>
        <end position="252"/>
    </location>
</feature>
<dbReference type="GO" id="GO:0010043">
    <property type="term" value="P:response to zinc ion"/>
    <property type="evidence" value="ECO:0007669"/>
    <property type="project" value="TreeGrafter"/>
</dbReference>
<reference evidence="8 9" key="1">
    <citation type="submission" date="2016-12" db="EMBL/GenBank/DDBJ databases">
        <authorList>
            <person name="Song W.-J."/>
            <person name="Kurnit D.M."/>
        </authorList>
    </citation>
    <scope>NUCLEOTIDE SEQUENCE [LARGE SCALE GENOMIC DNA]</scope>
    <source>
        <strain evidence="8 9">IMCC3135</strain>
    </source>
</reference>
<accession>A0A2Z2NZS2</accession>
<evidence type="ECO:0000256" key="6">
    <source>
        <dbReference type="RuleBase" id="RU003943"/>
    </source>
</evidence>
<comment type="subcellular location">
    <subcellularLocation>
        <location evidence="6">Cell membrane</location>
        <topology evidence="6">Multi-pass membrane protein</topology>
    </subcellularLocation>
    <subcellularLocation>
        <location evidence="1">Membrane</location>
        <topology evidence="1">Multi-pass membrane protein</topology>
    </subcellularLocation>
</comment>
<dbReference type="InterPro" id="IPR001626">
    <property type="entry name" value="ABC_TroCD"/>
</dbReference>
<feature type="transmembrane region" description="Helical" evidence="7">
    <location>
        <begin position="6"/>
        <end position="26"/>
    </location>
</feature>
<evidence type="ECO:0000256" key="7">
    <source>
        <dbReference type="SAM" id="Phobius"/>
    </source>
</evidence>
<feature type="transmembrane region" description="Helical" evidence="7">
    <location>
        <begin position="97"/>
        <end position="115"/>
    </location>
</feature>
<proteinExistence type="inferred from homology"/>
<feature type="transmembrane region" description="Helical" evidence="7">
    <location>
        <begin position="135"/>
        <end position="156"/>
    </location>
</feature>
<feature type="transmembrane region" description="Helical" evidence="7">
    <location>
        <begin position="163"/>
        <end position="186"/>
    </location>
</feature>
<evidence type="ECO:0000256" key="5">
    <source>
        <dbReference type="ARBA" id="ARBA00023136"/>
    </source>
</evidence>
<evidence type="ECO:0000256" key="1">
    <source>
        <dbReference type="ARBA" id="ARBA00004141"/>
    </source>
</evidence>
<name>A0A2Z2NZS2_9GAMM</name>
<dbReference type="PANTHER" id="PTHR30477:SF19">
    <property type="entry name" value="METAL ABC TRANSPORTER PERMEASE"/>
    <property type="match status" value="1"/>
</dbReference>
<dbReference type="GO" id="GO:0043190">
    <property type="term" value="C:ATP-binding cassette (ABC) transporter complex"/>
    <property type="evidence" value="ECO:0007669"/>
    <property type="project" value="InterPro"/>
</dbReference>
<dbReference type="InterPro" id="IPR037294">
    <property type="entry name" value="ABC_BtuC-like"/>
</dbReference>
<dbReference type="EMBL" id="CP018632">
    <property type="protein sequence ID" value="ASJ74400.1"/>
    <property type="molecule type" value="Genomic_DNA"/>
</dbReference>
<dbReference type="Gene3D" id="1.10.3470.10">
    <property type="entry name" value="ABC transporter involved in vitamin B12 uptake, BtuC"/>
    <property type="match status" value="1"/>
</dbReference>
<sequence length="275" mass="29906">MDILLIQIDVLWPAMLAGMLVVATHVPLGQEVLRRGIIFLDLAIAQIAGFGLVAASTFGMDEHAPVLGQAIAICTAIVASLLLYLLRKHDPKEQEALIGVAFVMAATGSILLLASDPQGGERLRDLLVGQILWTSATQLFWVAMVYSCVLFAWFRLRQQQGGWLFYPLFAVTITLSTQLVGVYLVFASLIIPALAVRRLHGRRVRVWAYTVGLSAYLMGLFMSAWNDWPSGATIVWCLALLGSACYGVSVLLPVSETFTLRDEDGVSLSDKAGVP</sequence>
<evidence type="ECO:0000256" key="3">
    <source>
        <dbReference type="ARBA" id="ARBA00022692"/>
    </source>
</evidence>
<dbReference type="OrthoDB" id="14209at2"/>
<dbReference type="GO" id="GO:0055085">
    <property type="term" value="P:transmembrane transport"/>
    <property type="evidence" value="ECO:0007669"/>
    <property type="project" value="InterPro"/>
</dbReference>
<keyword evidence="3 6" id="KW-0812">Transmembrane</keyword>
<feature type="transmembrane region" description="Helical" evidence="7">
    <location>
        <begin position="66"/>
        <end position="85"/>
    </location>
</feature>
<dbReference type="AlphaFoldDB" id="A0A2Z2NZS2"/>